<name>A0AAW7XU15_9RHOB</name>
<comment type="caution">
    <text evidence="3">The sequence shown here is derived from an EMBL/GenBank/DDBJ whole genome shotgun (WGS) entry which is preliminary data.</text>
</comment>
<gene>
    <name evidence="3" type="ORF">Q4494_10710</name>
</gene>
<evidence type="ECO:0000256" key="1">
    <source>
        <dbReference type="SAM" id="Coils"/>
    </source>
</evidence>
<dbReference type="Gene3D" id="3.40.50.300">
    <property type="entry name" value="P-loop containing nucleotide triphosphate hydrolases"/>
    <property type="match status" value="2"/>
</dbReference>
<dbReference type="InterPro" id="IPR027417">
    <property type="entry name" value="P-loop_NTPase"/>
</dbReference>
<feature type="coiled-coil region" evidence="1">
    <location>
        <begin position="286"/>
        <end position="313"/>
    </location>
</feature>
<dbReference type="PANTHER" id="PTHR41259:SF1">
    <property type="entry name" value="DOUBLE-STRAND BREAK REPAIR RAD50 ATPASE, PUTATIVE-RELATED"/>
    <property type="match status" value="1"/>
</dbReference>
<dbReference type="AlphaFoldDB" id="A0AAW7XU15"/>
<feature type="coiled-coil region" evidence="1">
    <location>
        <begin position="340"/>
        <end position="423"/>
    </location>
</feature>
<protein>
    <submittedName>
        <fullName evidence="3">AAA family ATPase</fullName>
    </submittedName>
</protein>
<dbReference type="RefSeq" id="WP_303480224.1">
    <property type="nucleotide sequence ID" value="NZ_JAUOPJ010000008.1"/>
</dbReference>
<reference evidence="3" key="1">
    <citation type="submission" date="2023-07" db="EMBL/GenBank/DDBJ databases">
        <title>Genome content predicts the carbon catabolic preferences of heterotrophic bacteria.</title>
        <authorList>
            <person name="Gralka M."/>
        </authorList>
    </citation>
    <scope>NUCLEOTIDE SEQUENCE</scope>
    <source>
        <strain evidence="3">I2M02</strain>
    </source>
</reference>
<feature type="coiled-coil region" evidence="1">
    <location>
        <begin position="597"/>
        <end position="638"/>
    </location>
</feature>
<dbReference type="Proteomes" id="UP001169823">
    <property type="component" value="Unassembled WGS sequence"/>
</dbReference>
<evidence type="ECO:0000313" key="3">
    <source>
        <dbReference type="EMBL" id="MDO6457550.1"/>
    </source>
</evidence>
<sequence length="1158" mass="127464">MRLQRLDLDRFGHFTDRSFDFGTGLGADGDRPDFHIIYGPNEAGKTTTMEAALRLFYGFPMRESYAFKHPRNNLQVSATLEIDGTARRFTRLPKRSGALVDETGTVLPETALSAHLAGLSEEDYRQLLCLDDETIERGGEEIANAQGDIGRLLFSAAAGVADLSGVLDGVRERADALWKKRGRTTRIAELKRELAAIESEIRESDVTASAWKGLKHTLSQAQHAEDEARATRNALFATKARIEGQRRALPLMAEISTLEAHINAHPDTPVRLDFDPERLIALRTDHGTATANIERLTKEIAALETQIAEITVDPERLALTEDLDALHDLSIRDRGAQLDLARRKDELRAAEVTMNRAAQDLGAAKDVDPQSLALSQVEIAQLEQARDALVDSRRSAINEARELDDLSEKYDAAQEALAATEATAKTASKSADAPLDAPRVTDILARFDVDRLAPAHASALQVIHAAEARARKSLSALRMGAVTFETLPPCPGTHAQAQAWAERHNVLTRAMQNAREKCAEHRETLAALTARAETLTASGTVTSDREEETLFAAREARWAEHLSTLDEDSARTFREALLQHDTAMKTRVAHASELGQLRQIEQDKAEAHTRAEHAEARLKELQAECATLEASLTAMAEQAGLPTPLTPAEWLDWVSRHAAAEEDAEALRTTQEAHRNTLERAERLCAALAPVLPFAPVDLDEAMVAARQIAEAERHQAETVAKAREHLAQVQRDLDKRKAKHQAAQSAEAKALQNWQALVAALLGDRVQPDTVMASLAPLRDLREQEKARATAQRRVEAMEADQSRFAQEVTRLAEAQGLELRDSAAETYAALKDLCEQTRSAHEKAKDLSVAITRAQSQLSANTDRLREIDQEVATIAAAFPDPDALTDIDALRQRVQQAAQVIAEREELARLRQTVMAELDVQDMDTARARLANLSLAELDAATESNQADLTHAEEALTQAIERRITAAEALKQVTGDANIATLEEKKATLELELEEAARAHLELSLGHYLASDAIRRYRDSHRSGMMAATERCFSDLTHGAYPTLSTQPDRDAEVLMAVAADGTSKRASEMSKGTRFQLYLALRAAAHEQLVAQGTCLPFFCDDIFETFDETRTSAACRVMETIGRRGQAIYLTHHRHVVDIAQKVCDTPPVVHEI</sequence>
<dbReference type="EMBL" id="JAUOPJ010000008">
    <property type="protein sequence ID" value="MDO6457550.1"/>
    <property type="molecule type" value="Genomic_DNA"/>
</dbReference>
<feature type="coiled-coil region" evidence="1">
    <location>
        <begin position="497"/>
        <end position="531"/>
    </location>
</feature>
<proteinExistence type="predicted"/>
<dbReference type="SUPFAM" id="SSF52540">
    <property type="entry name" value="P-loop containing nucleoside triphosphate hydrolases"/>
    <property type="match status" value="1"/>
</dbReference>
<feature type="coiled-coil region" evidence="1">
    <location>
        <begin position="180"/>
        <end position="207"/>
    </location>
</feature>
<dbReference type="Pfam" id="PF13514">
    <property type="entry name" value="AAA_27"/>
    <property type="match status" value="1"/>
</dbReference>
<evidence type="ECO:0000313" key="4">
    <source>
        <dbReference type="Proteomes" id="UP001169823"/>
    </source>
</evidence>
<dbReference type="PANTHER" id="PTHR41259">
    <property type="entry name" value="DOUBLE-STRAND BREAK REPAIR RAD50 ATPASE, PUTATIVE-RELATED"/>
    <property type="match status" value="1"/>
</dbReference>
<accession>A0AAW7XU15</accession>
<organism evidence="3 4">
    <name type="scientific">Celeribacter halophilus</name>
    <dbReference type="NCBI Taxonomy" id="576117"/>
    <lineage>
        <taxon>Bacteria</taxon>
        <taxon>Pseudomonadati</taxon>
        <taxon>Pseudomonadota</taxon>
        <taxon>Alphaproteobacteria</taxon>
        <taxon>Rhodobacterales</taxon>
        <taxon>Roseobacteraceae</taxon>
        <taxon>Celeribacter</taxon>
    </lineage>
</organism>
<evidence type="ECO:0000259" key="2">
    <source>
        <dbReference type="Pfam" id="PF13514"/>
    </source>
</evidence>
<keyword evidence="1" id="KW-0175">Coiled coil</keyword>
<dbReference type="InterPro" id="IPR038734">
    <property type="entry name" value="YhaN_AAA"/>
</dbReference>
<feature type="domain" description="YhaN AAA" evidence="2">
    <location>
        <begin position="1"/>
        <end position="211"/>
    </location>
</feature>